<accession>A0A6A6CI99</accession>
<dbReference type="OrthoDB" id="5210410at2759"/>
<keyword evidence="2" id="KW-1185">Reference proteome</keyword>
<reference evidence="1" key="1">
    <citation type="journal article" date="2020" name="Stud. Mycol.">
        <title>101 Dothideomycetes genomes: a test case for predicting lifestyles and emergence of pathogens.</title>
        <authorList>
            <person name="Haridas S."/>
            <person name="Albert R."/>
            <person name="Binder M."/>
            <person name="Bloem J."/>
            <person name="Labutti K."/>
            <person name="Salamov A."/>
            <person name="Andreopoulos B."/>
            <person name="Baker S."/>
            <person name="Barry K."/>
            <person name="Bills G."/>
            <person name="Bluhm B."/>
            <person name="Cannon C."/>
            <person name="Castanera R."/>
            <person name="Culley D."/>
            <person name="Daum C."/>
            <person name="Ezra D."/>
            <person name="Gonzalez J."/>
            <person name="Henrissat B."/>
            <person name="Kuo A."/>
            <person name="Liang C."/>
            <person name="Lipzen A."/>
            <person name="Lutzoni F."/>
            <person name="Magnuson J."/>
            <person name="Mondo S."/>
            <person name="Nolan M."/>
            <person name="Ohm R."/>
            <person name="Pangilinan J."/>
            <person name="Park H.-J."/>
            <person name="Ramirez L."/>
            <person name="Alfaro M."/>
            <person name="Sun H."/>
            <person name="Tritt A."/>
            <person name="Yoshinaga Y."/>
            <person name="Zwiers L.-H."/>
            <person name="Turgeon B."/>
            <person name="Goodwin S."/>
            <person name="Spatafora J."/>
            <person name="Crous P."/>
            <person name="Grigoriev I."/>
        </authorList>
    </citation>
    <scope>NUCLEOTIDE SEQUENCE</scope>
    <source>
        <strain evidence="1">ATCC 36951</strain>
    </source>
</reference>
<name>A0A6A6CI99_ZASCE</name>
<dbReference type="Proteomes" id="UP000799537">
    <property type="component" value="Unassembled WGS sequence"/>
</dbReference>
<proteinExistence type="predicted"/>
<dbReference type="RefSeq" id="XP_033666809.1">
    <property type="nucleotide sequence ID" value="XM_033812961.1"/>
</dbReference>
<dbReference type="EMBL" id="ML993598">
    <property type="protein sequence ID" value="KAF2165920.1"/>
    <property type="molecule type" value="Genomic_DNA"/>
</dbReference>
<evidence type="ECO:0000313" key="1">
    <source>
        <dbReference type="EMBL" id="KAF2165920.1"/>
    </source>
</evidence>
<protein>
    <submittedName>
        <fullName evidence="1">Uncharacterized protein</fullName>
    </submittedName>
</protein>
<sequence length="148" mass="16395">MLSLLVSSHEIPSPGNAVDLKDEAGIITNHGLGTVYHVCRRSQPHLTSAVRHIPTLFIPKHRAPRPDPVISLPASHSFHPPLPIPPPPHPPLHHRRTDAQAKRRTNTLLLSTLALGTSWAAVRWRQEADRRRNANTYHVEPHRSGGGV</sequence>
<evidence type="ECO:0000313" key="2">
    <source>
        <dbReference type="Proteomes" id="UP000799537"/>
    </source>
</evidence>
<organism evidence="1 2">
    <name type="scientific">Zasmidium cellare ATCC 36951</name>
    <dbReference type="NCBI Taxonomy" id="1080233"/>
    <lineage>
        <taxon>Eukaryota</taxon>
        <taxon>Fungi</taxon>
        <taxon>Dikarya</taxon>
        <taxon>Ascomycota</taxon>
        <taxon>Pezizomycotina</taxon>
        <taxon>Dothideomycetes</taxon>
        <taxon>Dothideomycetidae</taxon>
        <taxon>Mycosphaerellales</taxon>
        <taxon>Mycosphaerellaceae</taxon>
        <taxon>Zasmidium</taxon>
    </lineage>
</organism>
<gene>
    <name evidence="1" type="ORF">M409DRAFT_55288</name>
</gene>
<dbReference type="GeneID" id="54566233"/>
<dbReference type="AlphaFoldDB" id="A0A6A6CI99"/>